<reference evidence="1 2" key="1">
    <citation type="submission" date="2018-11" db="EMBL/GenBank/DDBJ databases">
        <title>Genome sequence of strain 7197.</title>
        <authorList>
            <person name="Gao J."/>
            <person name="Sun J."/>
        </authorList>
    </citation>
    <scope>NUCLEOTIDE SEQUENCE [LARGE SCALE GENOMIC DNA]</scope>
    <source>
        <strain evidence="1 2">7197</strain>
    </source>
</reference>
<dbReference type="SUPFAM" id="SSF55729">
    <property type="entry name" value="Acyl-CoA N-acyltransferases (Nat)"/>
    <property type="match status" value="1"/>
</dbReference>
<dbReference type="Gene3D" id="3.40.630.30">
    <property type="match status" value="1"/>
</dbReference>
<protein>
    <submittedName>
        <fullName evidence="1">GNAT family N-acetyltransferase</fullName>
    </submittedName>
</protein>
<sequence>MAADSSNSAGNVLWMEIKYNPLTADHAVLRESLFQHLMNRVSEIKKDAVNKKTQICFTFFPSEQESSEYVLSNGFIVSEGIYHMARNLAEPIECYPNPDQIEVKEWKMKEDKEVEDYVQAYNVAFPEKPWNIEGVKHFMLSKLWAVGTTLSAFDKGQLIGSIMLYWDDEKNVNEEINRASTEQIFVLHLAGKGIDESHLELRANNENALNIYKKLGYKVTKSENIIEWLFNSGTLKMNIKNPACKMIS</sequence>
<evidence type="ECO:0000313" key="1">
    <source>
        <dbReference type="EMBL" id="RQW12570.1"/>
    </source>
</evidence>
<dbReference type="GO" id="GO:0016740">
    <property type="term" value="F:transferase activity"/>
    <property type="evidence" value="ECO:0007669"/>
    <property type="project" value="UniProtKB-KW"/>
</dbReference>
<name>A0A3N9PAN4_9BACL</name>
<comment type="caution">
    <text evidence="1">The sequence shown here is derived from an EMBL/GenBank/DDBJ whole genome shotgun (WGS) entry which is preliminary data.</text>
</comment>
<evidence type="ECO:0000313" key="2">
    <source>
        <dbReference type="Proteomes" id="UP000282529"/>
    </source>
</evidence>
<dbReference type="AlphaFoldDB" id="A0A3N9PAN4"/>
<dbReference type="Proteomes" id="UP000282529">
    <property type="component" value="Unassembled WGS sequence"/>
</dbReference>
<proteinExistence type="predicted"/>
<organism evidence="1 2">
    <name type="scientific">Paenibacillus rhizophilus</name>
    <dbReference type="NCBI Taxonomy" id="1850366"/>
    <lineage>
        <taxon>Bacteria</taxon>
        <taxon>Bacillati</taxon>
        <taxon>Bacillota</taxon>
        <taxon>Bacilli</taxon>
        <taxon>Bacillales</taxon>
        <taxon>Paenibacillaceae</taxon>
        <taxon>Paenibacillus</taxon>
    </lineage>
</organism>
<dbReference type="InterPro" id="IPR016181">
    <property type="entry name" value="Acyl_CoA_acyltransferase"/>
</dbReference>
<accession>A0A3N9PAN4</accession>
<keyword evidence="1" id="KW-0808">Transferase</keyword>
<gene>
    <name evidence="1" type="ORF">EH198_05800</name>
</gene>
<dbReference type="OrthoDB" id="1897483at2"/>
<keyword evidence="2" id="KW-1185">Reference proteome</keyword>
<dbReference type="EMBL" id="RQPI01000002">
    <property type="protein sequence ID" value="RQW12570.1"/>
    <property type="molecule type" value="Genomic_DNA"/>
</dbReference>
<dbReference type="RefSeq" id="WP_148091486.1">
    <property type="nucleotide sequence ID" value="NZ_RQPI01000002.1"/>
</dbReference>